<dbReference type="EMBL" id="CP086355">
    <property type="protein sequence ID" value="UNI15411.1"/>
    <property type="molecule type" value="Genomic_DNA"/>
</dbReference>
<keyword evidence="3" id="KW-1185">Reference proteome</keyword>
<dbReference type="OrthoDB" id="5006988at2759"/>
<dbReference type="AlphaFoldDB" id="A0A9Q8V8C4"/>
<proteinExistence type="predicted"/>
<evidence type="ECO:0000313" key="3">
    <source>
        <dbReference type="Proteomes" id="UP000829364"/>
    </source>
</evidence>
<organism evidence="2 3">
    <name type="scientific">Purpureocillium takamizusanense</name>
    <dbReference type="NCBI Taxonomy" id="2060973"/>
    <lineage>
        <taxon>Eukaryota</taxon>
        <taxon>Fungi</taxon>
        <taxon>Dikarya</taxon>
        <taxon>Ascomycota</taxon>
        <taxon>Pezizomycotina</taxon>
        <taxon>Sordariomycetes</taxon>
        <taxon>Hypocreomycetidae</taxon>
        <taxon>Hypocreales</taxon>
        <taxon>Ophiocordycipitaceae</taxon>
        <taxon>Purpureocillium</taxon>
    </lineage>
</organism>
<gene>
    <name evidence="2" type="ORF">JDV02_001946</name>
</gene>
<name>A0A9Q8V8C4_9HYPO</name>
<dbReference type="Proteomes" id="UP000829364">
    <property type="component" value="Chromosome 2"/>
</dbReference>
<dbReference type="RefSeq" id="XP_047838892.1">
    <property type="nucleotide sequence ID" value="XM_047982922.1"/>
</dbReference>
<feature type="signal peptide" evidence="1">
    <location>
        <begin position="1"/>
        <end position="16"/>
    </location>
</feature>
<reference evidence="2" key="1">
    <citation type="submission" date="2021-11" db="EMBL/GenBank/DDBJ databases">
        <title>Purpureocillium_takamizusanense_genome.</title>
        <authorList>
            <person name="Nguyen N.-H."/>
        </authorList>
    </citation>
    <scope>NUCLEOTIDE SEQUENCE</scope>
    <source>
        <strain evidence="2">PT3</strain>
    </source>
</reference>
<evidence type="ECO:0000256" key="1">
    <source>
        <dbReference type="SAM" id="SignalP"/>
    </source>
</evidence>
<accession>A0A9Q8V8C4</accession>
<sequence>MRSFAILLTLVTGAIAAVIPTNTTDGVYVVTEDEFGNEIHKRISNPIHSVSEARSLLAESEKQLYGRDDWLANENTPEYSKYCGCGFTLPTGDTDAAVADIKIQMGSGKWFKNKAVYAIRGITVAFVCNRSDDRQAWASSGHITKLLARVSKACGSYVPGTCHQNQGNDGTTTANIGYMRWYSGLDFCDKAQGSDQHGC</sequence>
<keyword evidence="1" id="KW-0732">Signal</keyword>
<feature type="chain" id="PRO_5040227252" evidence="1">
    <location>
        <begin position="17"/>
        <end position="199"/>
    </location>
</feature>
<dbReference type="GeneID" id="72063907"/>
<evidence type="ECO:0000313" key="2">
    <source>
        <dbReference type="EMBL" id="UNI15411.1"/>
    </source>
</evidence>
<protein>
    <submittedName>
        <fullName evidence="2">Uncharacterized protein</fullName>
    </submittedName>
</protein>
<dbReference type="KEGG" id="ptkz:JDV02_001946"/>